<feature type="compositionally biased region" description="Basic and acidic residues" evidence="1">
    <location>
        <begin position="70"/>
        <end position="80"/>
    </location>
</feature>
<accession>A0A5P1F5V4</accession>
<feature type="region of interest" description="Disordered" evidence="1">
    <location>
        <begin position="63"/>
        <end position="191"/>
    </location>
</feature>
<feature type="compositionally biased region" description="Low complexity" evidence="1">
    <location>
        <begin position="110"/>
        <end position="133"/>
    </location>
</feature>
<protein>
    <submittedName>
        <fullName evidence="3">Uncharacterized protein</fullName>
    </submittedName>
</protein>
<feature type="signal peptide" evidence="2">
    <location>
        <begin position="1"/>
        <end position="21"/>
    </location>
</feature>
<dbReference type="Proteomes" id="UP000243459">
    <property type="component" value="Chromosome 4"/>
</dbReference>
<reference evidence="4" key="1">
    <citation type="journal article" date="2017" name="Nat. Commun.">
        <title>The asparagus genome sheds light on the origin and evolution of a young Y chromosome.</title>
        <authorList>
            <person name="Harkess A."/>
            <person name="Zhou J."/>
            <person name="Xu C."/>
            <person name="Bowers J.E."/>
            <person name="Van der Hulst R."/>
            <person name="Ayyampalayam S."/>
            <person name="Mercati F."/>
            <person name="Riccardi P."/>
            <person name="McKain M.R."/>
            <person name="Kakrana A."/>
            <person name="Tang H."/>
            <person name="Ray J."/>
            <person name="Groenendijk J."/>
            <person name="Arikit S."/>
            <person name="Mathioni S.M."/>
            <person name="Nakano M."/>
            <person name="Shan H."/>
            <person name="Telgmann-Rauber A."/>
            <person name="Kanno A."/>
            <person name="Yue Z."/>
            <person name="Chen H."/>
            <person name="Li W."/>
            <person name="Chen Y."/>
            <person name="Xu X."/>
            <person name="Zhang Y."/>
            <person name="Luo S."/>
            <person name="Chen H."/>
            <person name="Gao J."/>
            <person name="Mao Z."/>
            <person name="Pires J.C."/>
            <person name="Luo M."/>
            <person name="Kudrna D."/>
            <person name="Wing R.A."/>
            <person name="Meyers B.C."/>
            <person name="Yi K."/>
            <person name="Kong H."/>
            <person name="Lavrijsen P."/>
            <person name="Sunseri F."/>
            <person name="Falavigna A."/>
            <person name="Ye Y."/>
            <person name="Leebens-Mack J.H."/>
            <person name="Chen G."/>
        </authorList>
    </citation>
    <scope>NUCLEOTIDE SEQUENCE [LARGE SCALE GENOMIC DNA]</scope>
    <source>
        <strain evidence="4">cv. DH0086</strain>
    </source>
</reference>
<name>A0A5P1F5V4_ASPOF</name>
<dbReference type="Gramene" id="ONK73765">
    <property type="protein sequence ID" value="ONK73765"/>
    <property type="gene ID" value="A4U43_C04F35140"/>
</dbReference>
<keyword evidence="2" id="KW-0732">Signal</keyword>
<proteinExistence type="predicted"/>
<dbReference type="AlphaFoldDB" id="A0A5P1F5V4"/>
<evidence type="ECO:0000256" key="2">
    <source>
        <dbReference type="SAM" id="SignalP"/>
    </source>
</evidence>
<evidence type="ECO:0000313" key="3">
    <source>
        <dbReference type="EMBL" id="ONK73765.1"/>
    </source>
</evidence>
<gene>
    <name evidence="3" type="ORF">A4U43_C04F35140</name>
</gene>
<feature type="chain" id="PRO_5024427441" evidence="2">
    <location>
        <begin position="22"/>
        <end position="191"/>
    </location>
</feature>
<keyword evidence="4" id="KW-1185">Reference proteome</keyword>
<evidence type="ECO:0000313" key="4">
    <source>
        <dbReference type="Proteomes" id="UP000243459"/>
    </source>
</evidence>
<evidence type="ECO:0000256" key="1">
    <source>
        <dbReference type="SAM" id="MobiDB-lite"/>
    </source>
</evidence>
<organism evidence="3 4">
    <name type="scientific">Asparagus officinalis</name>
    <name type="common">Garden asparagus</name>
    <dbReference type="NCBI Taxonomy" id="4686"/>
    <lineage>
        <taxon>Eukaryota</taxon>
        <taxon>Viridiplantae</taxon>
        <taxon>Streptophyta</taxon>
        <taxon>Embryophyta</taxon>
        <taxon>Tracheophyta</taxon>
        <taxon>Spermatophyta</taxon>
        <taxon>Magnoliopsida</taxon>
        <taxon>Liliopsida</taxon>
        <taxon>Asparagales</taxon>
        <taxon>Asparagaceae</taxon>
        <taxon>Asparagoideae</taxon>
        <taxon>Asparagus</taxon>
    </lineage>
</organism>
<sequence>MPTRLLLMLAFAGRLANEVVSFVVFSVGPRPHPRRAPMLRLQARRLRQGGGVEACYCSSSAKDMITPQRQDPRVEAEGRRRSCASARRRSPARDKSPTPVLSALPRVRRVSAPPSRSSGGSTAGRAASAKKSTLTTPSHDKTPATLADAAGGTRRQQRPERVVGLQLQDAATLEPAATVKELPPLRPRTGA</sequence>
<dbReference type="EMBL" id="CM007384">
    <property type="protein sequence ID" value="ONK73765.1"/>
    <property type="molecule type" value="Genomic_DNA"/>
</dbReference>